<organism evidence="1 2">
    <name type="scientific">Pricia antarctica</name>
    <dbReference type="NCBI Taxonomy" id="641691"/>
    <lineage>
        <taxon>Bacteria</taxon>
        <taxon>Pseudomonadati</taxon>
        <taxon>Bacteroidota</taxon>
        <taxon>Flavobacteriia</taxon>
        <taxon>Flavobacteriales</taxon>
        <taxon>Flavobacteriaceae</taxon>
        <taxon>Pricia</taxon>
    </lineage>
</organism>
<dbReference type="OrthoDB" id="1441069at2"/>
<sequence>MLDSFWTLRIKKETAVRFRAFARTYYSTQSLALDGMLDFFRYNEISPHEKLGPRMTLIMEFLKHLKQYLGNRNNATIAIIKNIEKEGVLPTKAMMQLLFEQAPREEEQPELIEIAHGEVKYQGNYYDSLEAIELRKEKNILKQELENTRRKFDEILFSKIKETRPNFGKPKLYLDMTPEEFSSLKETFKSE</sequence>
<reference evidence="1 2" key="1">
    <citation type="submission" date="2016-10" db="EMBL/GenBank/DDBJ databases">
        <authorList>
            <person name="de Groot N.N."/>
        </authorList>
    </citation>
    <scope>NUCLEOTIDE SEQUENCE [LARGE SCALE GENOMIC DNA]</scope>
    <source>
        <strain evidence="1 2">DSM 23421</strain>
    </source>
</reference>
<keyword evidence="2" id="KW-1185">Reference proteome</keyword>
<name>A0A1G6XBQ4_9FLAO</name>
<dbReference type="EMBL" id="FNAO01000001">
    <property type="protein sequence ID" value="SDD74715.1"/>
    <property type="molecule type" value="Genomic_DNA"/>
</dbReference>
<dbReference type="RefSeq" id="WP_091865484.1">
    <property type="nucleotide sequence ID" value="NZ_FNAO01000001.1"/>
</dbReference>
<dbReference type="InterPro" id="IPR048012">
    <property type="entry name" value="BfmA-like_N"/>
</dbReference>
<proteinExistence type="predicted"/>
<dbReference type="STRING" id="641691.SAMN05421636_101580"/>
<protein>
    <submittedName>
        <fullName evidence="1">Uncharacterized protein</fullName>
    </submittedName>
</protein>
<dbReference type="Proteomes" id="UP000199109">
    <property type="component" value="Unassembled WGS sequence"/>
</dbReference>
<gene>
    <name evidence="1" type="ORF">SAMN05421636_101580</name>
</gene>
<evidence type="ECO:0000313" key="2">
    <source>
        <dbReference type="Proteomes" id="UP000199109"/>
    </source>
</evidence>
<accession>A0A1G6XBQ4</accession>
<evidence type="ECO:0000313" key="1">
    <source>
        <dbReference type="EMBL" id="SDD74715.1"/>
    </source>
</evidence>
<dbReference type="NCBIfam" id="NF041200">
    <property type="entry name" value="mob_BfmA_Nterm"/>
    <property type="match status" value="1"/>
</dbReference>
<dbReference type="AlphaFoldDB" id="A0A1G6XBQ4"/>